<sequence>MKKCRKGKKGVCAVLTASMIAMLLSGCGGGNTTGETQAAGTTATGSTAESCITIGVSGTPDLDPAIAATGSSLIAAINMYDTLVHPSDTDEGVTGRVADSWEVSDDGLVYTFNLKKGIKFHNGEELKASDVVYSMDRLLTIGEGYAYIFSDFVEPGTTVAKDDYTVEFHLKQSYGPFLNALVRLFIVSEKEVTENTDASGSYGEHGDYGKNYLVTHDAGSGAYQAVELVQQDYFYAEKYDDWFMGWDNEYAPGAFKQMAITEATTVRTMVNNKELDITDTWQSLETLNALSQIDGVSIAEYSNGLEYNMYMNNQAAPLDDINVRRALNCLIDYDTICKTILVDSTLSAGPTPAGVTGHVDTAQFKFDIEQAKTYLAASSYADTYKDYPIEIVVNSDVADLEKIALMVQTAAQQIGMTITISKAPWVSLIDKMGSVETSPQITIINSAPPYDDAGVYLQSRYSNATQGTWENGEWLSDSTINDMIEDALGTTDVDARLQKYADIQNYIVDEVCPSAWLCDLTERCAYQSSYIKWPLIEEADGVGRCVNGYSQEYYRMEYHTELK</sequence>
<keyword evidence="8" id="KW-1185">Reference proteome</keyword>
<dbReference type="PROSITE" id="PS51257">
    <property type="entry name" value="PROKAR_LIPOPROTEIN"/>
    <property type="match status" value="1"/>
</dbReference>
<dbReference type="PANTHER" id="PTHR30290">
    <property type="entry name" value="PERIPLASMIC BINDING COMPONENT OF ABC TRANSPORTER"/>
    <property type="match status" value="1"/>
</dbReference>
<dbReference type="InterPro" id="IPR000914">
    <property type="entry name" value="SBP_5_dom"/>
</dbReference>
<evidence type="ECO:0000256" key="5">
    <source>
        <dbReference type="SAM" id="SignalP"/>
    </source>
</evidence>
<name>A0AAE3JFT0_9FIRM</name>
<dbReference type="Gene3D" id="3.90.76.10">
    <property type="entry name" value="Dipeptide-binding Protein, Domain 1"/>
    <property type="match status" value="1"/>
</dbReference>
<dbReference type="PANTHER" id="PTHR30290:SF9">
    <property type="entry name" value="OLIGOPEPTIDE-BINDING PROTEIN APPA"/>
    <property type="match status" value="1"/>
</dbReference>
<dbReference type="CDD" id="cd08512">
    <property type="entry name" value="PBP2_NikA_DppA_OppA_like_7"/>
    <property type="match status" value="1"/>
</dbReference>
<proteinExistence type="inferred from homology"/>
<gene>
    <name evidence="7" type="ORF">LKD81_16180</name>
</gene>
<comment type="similarity">
    <text evidence="2">Belongs to the bacterial solute-binding protein 5 family.</text>
</comment>
<dbReference type="PROSITE" id="PS01040">
    <property type="entry name" value="SBP_BACTERIAL_5"/>
    <property type="match status" value="1"/>
</dbReference>
<accession>A0AAE3JFT0</accession>
<dbReference type="InterPro" id="IPR039424">
    <property type="entry name" value="SBP_5"/>
</dbReference>
<dbReference type="InterPro" id="IPR030678">
    <property type="entry name" value="Peptide/Ni-bd"/>
</dbReference>
<evidence type="ECO:0000313" key="7">
    <source>
        <dbReference type="EMBL" id="MCC2232509.1"/>
    </source>
</evidence>
<protein>
    <submittedName>
        <fullName evidence="7">ABC transporter substrate-binding protein</fullName>
    </submittedName>
</protein>
<dbReference type="AlphaFoldDB" id="A0AAE3JFT0"/>
<evidence type="ECO:0000259" key="6">
    <source>
        <dbReference type="Pfam" id="PF00496"/>
    </source>
</evidence>
<feature type="chain" id="PRO_5041900544" evidence="5">
    <location>
        <begin position="24"/>
        <end position="563"/>
    </location>
</feature>
<keyword evidence="3" id="KW-0813">Transport</keyword>
<dbReference type="GO" id="GO:0042597">
    <property type="term" value="C:periplasmic space"/>
    <property type="evidence" value="ECO:0007669"/>
    <property type="project" value="UniProtKB-ARBA"/>
</dbReference>
<dbReference type="RefSeq" id="WP_308454915.1">
    <property type="nucleotide sequence ID" value="NZ_JAJEQR010000072.1"/>
</dbReference>
<dbReference type="InterPro" id="IPR023765">
    <property type="entry name" value="SBP_5_CS"/>
</dbReference>
<comment type="caution">
    <text evidence="7">The sequence shown here is derived from an EMBL/GenBank/DDBJ whole genome shotgun (WGS) entry which is preliminary data.</text>
</comment>
<dbReference type="PIRSF" id="PIRSF002741">
    <property type="entry name" value="MppA"/>
    <property type="match status" value="1"/>
</dbReference>
<dbReference type="GO" id="GO:0015833">
    <property type="term" value="P:peptide transport"/>
    <property type="evidence" value="ECO:0007669"/>
    <property type="project" value="TreeGrafter"/>
</dbReference>
<dbReference type="Pfam" id="PF00496">
    <property type="entry name" value="SBP_bac_5"/>
    <property type="match status" value="1"/>
</dbReference>
<evidence type="ECO:0000256" key="1">
    <source>
        <dbReference type="ARBA" id="ARBA00004193"/>
    </source>
</evidence>
<dbReference type="GO" id="GO:1904680">
    <property type="term" value="F:peptide transmembrane transporter activity"/>
    <property type="evidence" value="ECO:0007669"/>
    <property type="project" value="TreeGrafter"/>
</dbReference>
<evidence type="ECO:0000256" key="2">
    <source>
        <dbReference type="ARBA" id="ARBA00005695"/>
    </source>
</evidence>
<evidence type="ECO:0000256" key="3">
    <source>
        <dbReference type="ARBA" id="ARBA00022448"/>
    </source>
</evidence>
<comment type="subcellular location">
    <subcellularLocation>
        <location evidence="1">Cell membrane</location>
        <topology evidence="1">Lipid-anchor</topology>
    </subcellularLocation>
</comment>
<evidence type="ECO:0000256" key="4">
    <source>
        <dbReference type="ARBA" id="ARBA00022729"/>
    </source>
</evidence>
<feature type="signal peptide" evidence="5">
    <location>
        <begin position="1"/>
        <end position="23"/>
    </location>
</feature>
<dbReference type="Proteomes" id="UP001198182">
    <property type="component" value="Unassembled WGS sequence"/>
</dbReference>
<dbReference type="SUPFAM" id="SSF53850">
    <property type="entry name" value="Periplasmic binding protein-like II"/>
    <property type="match status" value="1"/>
</dbReference>
<keyword evidence="4 5" id="KW-0732">Signal</keyword>
<evidence type="ECO:0000313" key="8">
    <source>
        <dbReference type="Proteomes" id="UP001198182"/>
    </source>
</evidence>
<dbReference type="Gene3D" id="3.40.190.10">
    <property type="entry name" value="Periplasmic binding protein-like II"/>
    <property type="match status" value="1"/>
</dbReference>
<dbReference type="EMBL" id="JAJEQR010000072">
    <property type="protein sequence ID" value="MCC2232509.1"/>
    <property type="molecule type" value="Genomic_DNA"/>
</dbReference>
<organism evidence="7 8">
    <name type="scientific">Hominifimenecus microfluidus</name>
    <dbReference type="NCBI Taxonomy" id="2885348"/>
    <lineage>
        <taxon>Bacteria</taxon>
        <taxon>Bacillati</taxon>
        <taxon>Bacillota</taxon>
        <taxon>Clostridia</taxon>
        <taxon>Lachnospirales</taxon>
        <taxon>Lachnospiraceae</taxon>
        <taxon>Hominifimenecus</taxon>
    </lineage>
</organism>
<feature type="domain" description="Solute-binding protein family 5" evidence="6">
    <location>
        <begin position="93"/>
        <end position="465"/>
    </location>
</feature>
<reference evidence="7" key="1">
    <citation type="submission" date="2021-10" db="EMBL/GenBank/DDBJ databases">
        <title>Anaerobic single-cell dispensing facilitates the cultivation of human gut bacteria.</title>
        <authorList>
            <person name="Afrizal A."/>
        </authorList>
    </citation>
    <scope>NUCLEOTIDE SEQUENCE</scope>
    <source>
        <strain evidence="7">CLA-AA-H215</strain>
    </source>
</reference>
<dbReference type="GO" id="GO:0043190">
    <property type="term" value="C:ATP-binding cassette (ABC) transporter complex"/>
    <property type="evidence" value="ECO:0007669"/>
    <property type="project" value="InterPro"/>
</dbReference>
<dbReference type="Gene3D" id="3.10.105.10">
    <property type="entry name" value="Dipeptide-binding Protein, Domain 3"/>
    <property type="match status" value="1"/>
</dbReference>